<organism evidence="10 13">
    <name type="scientific">Caldibacillus thermoamylovorans</name>
    <dbReference type="NCBI Taxonomy" id="35841"/>
    <lineage>
        <taxon>Bacteria</taxon>
        <taxon>Bacillati</taxon>
        <taxon>Bacillota</taxon>
        <taxon>Bacilli</taxon>
        <taxon>Bacillales</taxon>
        <taxon>Bacillaceae</taxon>
        <taxon>Caldibacillus</taxon>
    </lineage>
</organism>
<sequence length="327" mass="36395">MIIQHVSAITLAYIIDRIVGDPPSWPHPVKWMGSLISLLDKHWNRGKARKWKGFAMVVLILFLVLLVTSCITFIAYRIHIVAGVLMEAVLISTTIAQKGLQDAALEVYRPLQDHQLDEARKKLSYIVGRDTNQLDEREITRGAVETVAENTSDGVTAPMFWAFVGGAPLAFVYRAVNTCDSMVGYKNDRYHEFGFASAKLDDLMNWIPARLTGMLMILVNKTLQGSKKEAWQLLFRDAGNHPSPNSGWCEAAAAALLGVQLGGRNTYKGVVSRRALIGNPLRPLTSNDIIETIKILKRTSLAFLILLWVGGVFIELANTWFQSALFI</sequence>
<evidence type="ECO:0000313" key="11">
    <source>
        <dbReference type="EMBL" id="KIO71295.1"/>
    </source>
</evidence>
<protein>
    <recommendedName>
        <fullName evidence="9">Cobalamin biosynthesis protein CobD</fullName>
    </recommendedName>
</protein>
<dbReference type="OrthoDB" id="9811967at2"/>
<dbReference type="InterPro" id="IPR004485">
    <property type="entry name" value="Cobalamin_biosynth_CobD/CbiB"/>
</dbReference>
<evidence type="ECO:0000256" key="6">
    <source>
        <dbReference type="ARBA" id="ARBA00022692"/>
    </source>
</evidence>
<dbReference type="NCBIfam" id="TIGR00380">
    <property type="entry name" value="cobal_cbiB"/>
    <property type="match status" value="1"/>
</dbReference>
<dbReference type="EMBL" id="JXLU01000131">
    <property type="protein sequence ID" value="KIO71295.1"/>
    <property type="molecule type" value="Genomic_DNA"/>
</dbReference>
<evidence type="ECO:0000256" key="5">
    <source>
        <dbReference type="ARBA" id="ARBA00022573"/>
    </source>
</evidence>
<comment type="subcellular location">
    <subcellularLocation>
        <location evidence="1 9">Cell membrane</location>
        <topology evidence="1 9">Multi-pass membrane protein</topology>
    </subcellularLocation>
</comment>
<evidence type="ECO:0000313" key="12">
    <source>
        <dbReference type="Proteomes" id="UP000032076"/>
    </source>
</evidence>
<dbReference type="Proteomes" id="UP000040576">
    <property type="component" value="Unassembled WGS sequence"/>
</dbReference>
<dbReference type="Proteomes" id="UP000032076">
    <property type="component" value="Unassembled WGS sequence"/>
</dbReference>
<reference evidence="11 12" key="2">
    <citation type="submission" date="2015-01" db="EMBL/GenBank/DDBJ databases">
        <title>Draft Genome Sequences of Four Bacillus thermoamylovorans Strains, Isolated From Food Products.</title>
        <authorList>
            <person name="Krawcyk A.O."/>
            <person name="Berendsen E.M."/>
            <person name="Eijlander R.T."/>
            <person name="de Jong A."/>
            <person name="Wells-Bennik M."/>
            <person name="Kuipers O.P."/>
        </authorList>
    </citation>
    <scope>NUCLEOTIDE SEQUENCE [LARGE SCALE GENOMIC DNA]</scope>
    <source>
        <strain evidence="11 12">B4167</strain>
    </source>
</reference>
<evidence type="ECO:0000313" key="10">
    <source>
        <dbReference type="EMBL" id="CEE02590.1"/>
    </source>
</evidence>
<feature type="transmembrane region" description="Helical" evidence="9">
    <location>
        <begin position="301"/>
        <end position="321"/>
    </location>
</feature>
<evidence type="ECO:0000256" key="2">
    <source>
        <dbReference type="ARBA" id="ARBA00004953"/>
    </source>
</evidence>
<comment type="caution">
    <text evidence="9">Lacks conserved residue(s) required for the propagation of feature annotation.</text>
</comment>
<dbReference type="Pfam" id="PF03186">
    <property type="entry name" value="CobD_Cbib"/>
    <property type="match status" value="1"/>
</dbReference>
<dbReference type="GO" id="GO:0005886">
    <property type="term" value="C:plasma membrane"/>
    <property type="evidence" value="ECO:0007669"/>
    <property type="project" value="UniProtKB-SubCell"/>
</dbReference>
<evidence type="ECO:0000256" key="3">
    <source>
        <dbReference type="ARBA" id="ARBA00006263"/>
    </source>
</evidence>
<keyword evidence="4 9" id="KW-1003">Cell membrane</keyword>
<gene>
    <name evidence="9 10" type="primary">cobD</name>
    <name evidence="11" type="ORF">B4167_0249</name>
    <name evidence="10" type="ORF">BT1A1_2797</name>
</gene>
<evidence type="ECO:0000256" key="8">
    <source>
        <dbReference type="ARBA" id="ARBA00023136"/>
    </source>
</evidence>
<proteinExistence type="inferred from homology"/>
<keyword evidence="7 9" id="KW-1133">Transmembrane helix</keyword>
<comment type="similarity">
    <text evidence="3 9">Belongs to the CobD/CbiB family.</text>
</comment>
<evidence type="ECO:0000256" key="7">
    <source>
        <dbReference type="ARBA" id="ARBA00022989"/>
    </source>
</evidence>
<evidence type="ECO:0000256" key="4">
    <source>
        <dbReference type="ARBA" id="ARBA00022475"/>
    </source>
</evidence>
<comment type="function">
    <text evidence="9">Converts cobyric acid to cobinamide by the addition of aminopropanol on the F carboxylic group.</text>
</comment>
<accession>A0A090J3Y4</accession>
<keyword evidence="5 9" id="KW-0169">Cobalamin biosynthesis</keyword>
<dbReference type="RefSeq" id="WP_034772219.1">
    <property type="nucleotide sequence ID" value="NZ_CCRF01000079.1"/>
</dbReference>
<dbReference type="AlphaFoldDB" id="A0A090J3Y4"/>
<evidence type="ECO:0000256" key="9">
    <source>
        <dbReference type="HAMAP-Rule" id="MF_00024"/>
    </source>
</evidence>
<evidence type="ECO:0000313" key="13">
    <source>
        <dbReference type="Proteomes" id="UP000040576"/>
    </source>
</evidence>
<dbReference type="UniPathway" id="UPA00148"/>
<keyword evidence="6 9" id="KW-0812">Transmembrane</keyword>
<dbReference type="EMBL" id="CCRF01000079">
    <property type="protein sequence ID" value="CEE02590.1"/>
    <property type="molecule type" value="Genomic_DNA"/>
</dbReference>
<dbReference type="GO" id="GO:0015420">
    <property type="term" value="F:ABC-type vitamin B12 transporter activity"/>
    <property type="evidence" value="ECO:0007669"/>
    <property type="project" value="UniProtKB-UniRule"/>
</dbReference>
<dbReference type="PANTHER" id="PTHR34308">
    <property type="entry name" value="COBALAMIN BIOSYNTHESIS PROTEIN CBIB"/>
    <property type="match status" value="1"/>
</dbReference>
<feature type="transmembrane region" description="Helical" evidence="9">
    <location>
        <begin position="54"/>
        <end position="76"/>
    </location>
</feature>
<keyword evidence="8 9" id="KW-0472">Membrane</keyword>
<dbReference type="GO" id="GO:0009236">
    <property type="term" value="P:cobalamin biosynthetic process"/>
    <property type="evidence" value="ECO:0007669"/>
    <property type="project" value="UniProtKB-UniRule"/>
</dbReference>
<dbReference type="GO" id="GO:0048472">
    <property type="term" value="F:threonine-phosphate decarboxylase activity"/>
    <property type="evidence" value="ECO:0007669"/>
    <property type="project" value="InterPro"/>
</dbReference>
<name>A0A090J3Y4_9BACI</name>
<dbReference type="PATRIC" id="fig|35841.7.peg.3588"/>
<keyword evidence="13" id="KW-1185">Reference proteome</keyword>
<reference evidence="10 13" key="1">
    <citation type="submission" date="2014-07" db="EMBL/GenBank/DDBJ databases">
        <authorList>
            <person name="Wibberg Daniel"/>
        </authorList>
    </citation>
    <scope>NUCLEOTIDE SEQUENCE [LARGE SCALE GENOMIC DNA]</scope>
</reference>
<feature type="transmembrane region" description="Helical" evidence="9">
    <location>
        <begin position="159"/>
        <end position="176"/>
    </location>
</feature>
<dbReference type="PANTHER" id="PTHR34308:SF1">
    <property type="entry name" value="COBALAMIN BIOSYNTHESIS PROTEIN CBIB"/>
    <property type="match status" value="1"/>
</dbReference>
<dbReference type="HAMAP" id="MF_00024">
    <property type="entry name" value="CobD_CbiB"/>
    <property type="match status" value="1"/>
</dbReference>
<evidence type="ECO:0000256" key="1">
    <source>
        <dbReference type="ARBA" id="ARBA00004651"/>
    </source>
</evidence>
<comment type="pathway">
    <text evidence="2 9">Cofactor biosynthesis; adenosylcobalamin biosynthesis.</text>
</comment>